<dbReference type="AlphaFoldDB" id="A0A8J7MEB3"/>
<keyword evidence="1" id="KW-1133">Transmembrane helix</keyword>
<proteinExistence type="predicted"/>
<organism evidence="3 4">
    <name type="scientific">Persicirhabdus sediminis</name>
    <dbReference type="NCBI Taxonomy" id="454144"/>
    <lineage>
        <taxon>Bacteria</taxon>
        <taxon>Pseudomonadati</taxon>
        <taxon>Verrucomicrobiota</taxon>
        <taxon>Verrucomicrobiia</taxon>
        <taxon>Verrucomicrobiales</taxon>
        <taxon>Verrucomicrobiaceae</taxon>
        <taxon>Persicirhabdus</taxon>
    </lineage>
</organism>
<reference evidence="3" key="1">
    <citation type="submission" date="2021-01" db="EMBL/GenBank/DDBJ databases">
        <title>Modified the classification status of verrucomicrobia.</title>
        <authorList>
            <person name="Feng X."/>
        </authorList>
    </citation>
    <scope>NUCLEOTIDE SEQUENCE</scope>
    <source>
        <strain evidence="3">_KCTC 22039</strain>
    </source>
</reference>
<dbReference type="InterPro" id="IPR036873">
    <property type="entry name" value="Rhodanese-like_dom_sf"/>
</dbReference>
<dbReference type="RefSeq" id="WP_200312350.1">
    <property type="nucleotide sequence ID" value="NZ_JAENIM010000044.1"/>
</dbReference>
<dbReference type="SUPFAM" id="SSF52821">
    <property type="entry name" value="Rhodanese/Cell cycle control phosphatase"/>
    <property type="match status" value="1"/>
</dbReference>
<dbReference type="Pfam" id="PF00581">
    <property type="entry name" value="Rhodanese"/>
    <property type="match status" value="1"/>
</dbReference>
<comment type="caution">
    <text evidence="3">The sequence shown here is derived from an EMBL/GenBank/DDBJ whole genome shotgun (WGS) entry which is preliminary data.</text>
</comment>
<evidence type="ECO:0000259" key="2">
    <source>
        <dbReference type="PROSITE" id="PS50206"/>
    </source>
</evidence>
<keyword evidence="1" id="KW-0472">Membrane</keyword>
<dbReference type="InterPro" id="IPR001763">
    <property type="entry name" value="Rhodanese-like_dom"/>
</dbReference>
<evidence type="ECO:0000313" key="3">
    <source>
        <dbReference type="EMBL" id="MBK1792339.1"/>
    </source>
</evidence>
<gene>
    <name evidence="3" type="ORF">JIN82_14340</name>
</gene>
<dbReference type="EMBL" id="JAENIM010000044">
    <property type="protein sequence ID" value="MBK1792339.1"/>
    <property type="molecule type" value="Genomic_DNA"/>
</dbReference>
<evidence type="ECO:0000313" key="4">
    <source>
        <dbReference type="Proteomes" id="UP000624703"/>
    </source>
</evidence>
<keyword evidence="4" id="KW-1185">Reference proteome</keyword>
<sequence>MNPVKTILQACAITIAALIVTAALWFTLGEPERTIPCDPATLSQPEICLQTVINDWANENVLWVDARLYKEWQTDGMPDSVLLSTDDEEHDYETLLGEAAERIITADRVVIYCKTTGCGTSKAIANKLIADQMNPNCYALHGGWQALQAAGY</sequence>
<dbReference type="Proteomes" id="UP000624703">
    <property type="component" value="Unassembled WGS sequence"/>
</dbReference>
<dbReference type="Gene3D" id="3.40.250.10">
    <property type="entry name" value="Rhodanese-like domain"/>
    <property type="match status" value="1"/>
</dbReference>
<protein>
    <submittedName>
        <fullName evidence="3">Rhodanese-like domain-containing protein</fullName>
    </submittedName>
</protein>
<accession>A0A8J7MEB3</accession>
<dbReference type="PROSITE" id="PS50206">
    <property type="entry name" value="RHODANESE_3"/>
    <property type="match status" value="1"/>
</dbReference>
<feature type="transmembrane region" description="Helical" evidence="1">
    <location>
        <begin position="6"/>
        <end position="26"/>
    </location>
</feature>
<name>A0A8J7MEB3_9BACT</name>
<evidence type="ECO:0000256" key="1">
    <source>
        <dbReference type="SAM" id="Phobius"/>
    </source>
</evidence>
<feature type="domain" description="Rhodanese" evidence="2">
    <location>
        <begin position="57"/>
        <end position="152"/>
    </location>
</feature>
<keyword evidence="1" id="KW-0812">Transmembrane</keyword>